<organism evidence="1 2">
    <name type="scientific">Arsukibacterium ikkense</name>
    <dbReference type="NCBI Taxonomy" id="336831"/>
    <lineage>
        <taxon>Bacteria</taxon>
        <taxon>Pseudomonadati</taxon>
        <taxon>Pseudomonadota</taxon>
        <taxon>Gammaproteobacteria</taxon>
        <taxon>Chromatiales</taxon>
        <taxon>Chromatiaceae</taxon>
        <taxon>Arsukibacterium</taxon>
    </lineage>
</organism>
<proteinExistence type="predicted"/>
<dbReference type="SUPFAM" id="SSF52980">
    <property type="entry name" value="Restriction endonuclease-like"/>
    <property type="match status" value="1"/>
</dbReference>
<dbReference type="InterPro" id="IPR009822">
    <property type="entry name" value="YaeQ"/>
</dbReference>
<dbReference type="AlphaFoldDB" id="A0A0M2VBZ6"/>
<dbReference type="EMBL" id="LAHO01000003">
    <property type="protein sequence ID" value="KKO46633.1"/>
    <property type="molecule type" value="Genomic_DNA"/>
</dbReference>
<accession>A0A0M2VBZ6</accession>
<keyword evidence="2" id="KW-1185">Reference proteome</keyword>
<dbReference type="PATRIC" id="fig|336831.14.peg.3296"/>
<dbReference type="OrthoDB" id="5766319at2"/>
<dbReference type="Pfam" id="PF07152">
    <property type="entry name" value="YaeQ"/>
    <property type="match status" value="1"/>
</dbReference>
<dbReference type="InterPro" id="IPR011335">
    <property type="entry name" value="Restrct_endonuc-II-like"/>
</dbReference>
<protein>
    <recommendedName>
        <fullName evidence="3">YaeQ family protein</fullName>
    </recommendedName>
</protein>
<evidence type="ECO:0000313" key="1">
    <source>
        <dbReference type="EMBL" id="KKO46633.1"/>
    </source>
</evidence>
<dbReference type="STRING" id="336831.WG68_04925"/>
<evidence type="ECO:0008006" key="3">
    <source>
        <dbReference type="Google" id="ProtNLM"/>
    </source>
</evidence>
<dbReference type="Proteomes" id="UP000034228">
    <property type="component" value="Unassembled WGS sequence"/>
</dbReference>
<dbReference type="InterPro" id="IPR038590">
    <property type="entry name" value="YaeQ_sf"/>
</dbReference>
<gene>
    <name evidence="1" type="ORF">WG68_04925</name>
</gene>
<comment type="caution">
    <text evidence="1">The sequence shown here is derived from an EMBL/GenBank/DDBJ whole genome shotgun (WGS) entry which is preliminary data.</text>
</comment>
<dbReference type="Gene3D" id="3.10.640.10">
    <property type="entry name" value="Restriction endonuclease-like alpha-beta roll domain"/>
    <property type="match status" value="1"/>
</dbReference>
<reference evidence="1 2" key="1">
    <citation type="submission" date="2015-03" db="EMBL/GenBank/DDBJ databases">
        <title>Draft genome sequences of two protease-producing strains of Arsukibacterium isolated from two cold and alkaline environments.</title>
        <authorList>
            <person name="Lylloff J.E."/>
            <person name="Skov L.B."/>
            <person name="Jepsen M."/>
            <person name="Hallin P.F."/>
            <person name="Sorensen S.J."/>
            <person name="Stougaard P."/>
            <person name="Glaring M.A."/>
        </authorList>
    </citation>
    <scope>NUCLEOTIDE SEQUENCE [LARGE SCALE GENOMIC DNA]</scope>
    <source>
        <strain evidence="1 2">GCM72</strain>
    </source>
</reference>
<sequence>MLMSTKFVRLDLNYNCEIHNLFRQQRHYIAPHPAETAEHFAKRLLAYLTLYELNPTLNQHPNMGRQPDLYLQDAQQHFTLWGAVDPLTEKSLRRALHQADQVILFLSEQQANKNSNVPCYAKADCYQFSETDLTRLALMLKPHMQLSVWREQDKLSLTDGTAVLDIQLQHCTWH</sequence>
<dbReference type="SMART" id="SM01322">
    <property type="entry name" value="YaeQ"/>
    <property type="match status" value="1"/>
</dbReference>
<name>A0A0M2VBZ6_9GAMM</name>
<evidence type="ECO:0000313" key="2">
    <source>
        <dbReference type="Proteomes" id="UP000034228"/>
    </source>
</evidence>